<gene>
    <name evidence="1" type="ORF">STRCI_008351</name>
</gene>
<proteinExistence type="predicted"/>
<evidence type="ECO:0008006" key="3">
    <source>
        <dbReference type="Google" id="ProtNLM"/>
    </source>
</evidence>
<evidence type="ECO:0000313" key="2">
    <source>
        <dbReference type="Proteomes" id="UP001164439"/>
    </source>
</evidence>
<accession>A0ABY7KSW9</accession>
<dbReference type="EMBL" id="CP114413">
    <property type="protein sequence ID" value="WAZ26725.1"/>
    <property type="molecule type" value="Genomic_DNA"/>
</dbReference>
<keyword evidence="2" id="KW-1185">Reference proteome</keyword>
<organism evidence="1 2">
    <name type="scientific">Streptomyces cinnabarinus</name>
    <dbReference type="NCBI Taxonomy" id="67287"/>
    <lineage>
        <taxon>Bacteria</taxon>
        <taxon>Bacillati</taxon>
        <taxon>Actinomycetota</taxon>
        <taxon>Actinomycetes</taxon>
        <taxon>Kitasatosporales</taxon>
        <taxon>Streptomycetaceae</taxon>
        <taxon>Streptomyces</taxon>
    </lineage>
</organism>
<evidence type="ECO:0000313" key="1">
    <source>
        <dbReference type="EMBL" id="WAZ26725.1"/>
    </source>
</evidence>
<protein>
    <recommendedName>
        <fullName evidence="3">Alpha/beta hydrolase</fullName>
    </recommendedName>
</protein>
<dbReference type="Gene3D" id="3.40.50.1820">
    <property type="entry name" value="alpha/beta hydrolase"/>
    <property type="match status" value="1"/>
</dbReference>
<dbReference type="RefSeq" id="WP_269664211.1">
    <property type="nucleotide sequence ID" value="NZ_CP114413.1"/>
</dbReference>
<dbReference type="Proteomes" id="UP001164439">
    <property type="component" value="Chromosome"/>
</dbReference>
<name>A0ABY7KSW9_9ACTN</name>
<dbReference type="InterPro" id="IPR029058">
    <property type="entry name" value="AB_hydrolase_fold"/>
</dbReference>
<dbReference type="SUPFAM" id="SSF53474">
    <property type="entry name" value="alpha/beta-Hydrolases"/>
    <property type="match status" value="1"/>
</dbReference>
<sequence>MYRAFLGAALCAAPSRLNLVTPYWGSSAAHFAWRHASLPRDSSAESFGGVDGLVAEAMGAHDLTDTHADAPLTALARESLADAIDLLWAVGMDDADEPDASVLAGLAVPAMELDDGRAGRTTADMDDDELLEWLLGAAPTTRARAGSEPVSRPVERFGTSHAPQERRALWRLQEAVSRIGYSVARGGSTAAVALWRNSWHARSSVFLGDVLTYLRQREQAGADAPIAELIGSALAEGAALRSADDPALVVVAHSMGGNIVYDLLSHLRPDLACDALVTVGSQVGVFAELGLLPAVAAPGDPSVERVPALPNVGHWINVYDPDDPLAFVTSKIFEGSEDFRYSTGRGLRASHSAYLRRPSFHHRLAERLRACHLPTADVAAGTLQE</sequence>
<reference evidence="1" key="1">
    <citation type="submission" date="2022-12" db="EMBL/GenBank/DDBJ databases">
        <authorList>
            <person name="Ruckert C."/>
            <person name="Busche T."/>
            <person name="Kalinowski J."/>
            <person name="Wittmann C."/>
        </authorList>
    </citation>
    <scope>NUCLEOTIDE SEQUENCE</scope>
    <source>
        <strain evidence="1">DSM 40467</strain>
    </source>
</reference>